<dbReference type="Proteomes" id="UP000197138">
    <property type="component" value="Unassembled WGS sequence"/>
</dbReference>
<dbReference type="EMBL" id="MTKT01004939">
    <property type="protein sequence ID" value="OWM68916.1"/>
    <property type="molecule type" value="Genomic_DNA"/>
</dbReference>
<feature type="signal peptide" evidence="2">
    <location>
        <begin position="1"/>
        <end position="30"/>
    </location>
</feature>
<feature type="chain" id="PRO_5014071603" description="Transmembrane protein" evidence="2">
    <location>
        <begin position="31"/>
        <end position="120"/>
    </location>
</feature>
<reference evidence="3" key="2">
    <citation type="submission" date="2017-06" db="EMBL/GenBank/DDBJ databases">
        <title>The pomegranate genome and the genomics of punicalagin biosynthesis.</title>
        <authorList>
            <person name="Xu C."/>
        </authorList>
    </citation>
    <scope>NUCLEOTIDE SEQUENCE [LARGE SCALE GENOMIC DNA]</scope>
    <source>
        <tissue evidence="3">Fresh leaf</tissue>
    </source>
</reference>
<evidence type="ECO:0000256" key="1">
    <source>
        <dbReference type="SAM" id="MobiDB-lite"/>
    </source>
</evidence>
<dbReference type="PANTHER" id="PTHR36619:SF2">
    <property type="entry name" value="OS04G0208900 PROTEIN"/>
    <property type="match status" value="1"/>
</dbReference>
<protein>
    <recommendedName>
        <fullName evidence="7">Transmembrane protein</fullName>
    </recommendedName>
</protein>
<keyword evidence="6" id="KW-1185">Reference proteome</keyword>
<gene>
    <name evidence="3" type="ORF">CDL15_Pgr025103</name>
    <name evidence="4" type="ORF">CRG98_027597</name>
</gene>
<name>A0A218W8E9_PUNGR</name>
<evidence type="ECO:0000256" key="2">
    <source>
        <dbReference type="SAM" id="SignalP"/>
    </source>
</evidence>
<dbReference type="PANTHER" id="PTHR36619">
    <property type="entry name" value="OS04G0208900 PROTEIN"/>
    <property type="match status" value="1"/>
</dbReference>
<keyword evidence="2" id="KW-0732">Signal</keyword>
<evidence type="ECO:0008006" key="7">
    <source>
        <dbReference type="Google" id="ProtNLM"/>
    </source>
</evidence>
<reference evidence="5" key="1">
    <citation type="journal article" date="2017" name="Plant J.">
        <title>The pomegranate (Punica granatum L.) genome and the genomics of punicalagin biosynthesis.</title>
        <authorList>
            <person name="Qin G."/>
            <person name="Xu C."/>
            <person name="Ming R."/>
            <person name="Tang H."/>
            <person name="Guyot R."/>
            <person name="Kramer E.M."/>
            <person name="Hu Y."/>
            <person name="Yi X."/>
            <person name="Qi Y."/>
            <person name="Xu X."/>
            <person name="Gao Z."/>
            <person name="Pan H."/>
            <person name="Jian J."/>
            <person name="Tian Y."/>
            <person name="Yue Z."/>
            <person name="Xu Y."/>
        </authorList>
    </citation>
    <scope>NUCLEOTIDE SEQUENCE [LARGE SCALE GENOMIC DNA]</scope>
    <source>
        <strain evidence="5">cv. Dabenzi</strain>
    </source>
</reference>
<sequence length="120" mass="12858">MSTSRSFLPIVLFIIIVLTLSPSALKSVEAARGGAFLSSVPSTQMPLFPESRDLTTMKLPPFFRERTRAFGGREVKGCMPKGLGHSSAPSRFVNYQPLGSAASRCSSSLSPPAYPPSIKP</sequence>
<feature type="compositionally biased region" description="Low complexity" evidence="1">
    <location>
        <begin position="101"/>
        <end position="111"/>
    </location>
</feature>
<feature type="region of interest" description="Disordered" evidence="1">
    <location>
        <begin position="101"/>
        <end position="120"/>
    </location>
</feature>
<reference evidence="4 6" key="3">
    <citation type="submission" date="2017-11" db="EMBL/GenBank/DDBJ databases">
        <title>De-novo sequencing of pomegranate (Punica granatum L.) genome.</title>
        <authorList>
            <person name="Akparov Z."/>
            <person name="Amiraslanov A."/>
            <person name="Hajiyeva S."/>
            <person name="Abbasov M."/>
            <person name="Kaur K."/>
            <person name="Hamwieh A."/>
            <person name="Solovyev V."/>
            <person name="Salamov A."/>
            <person name="Braich B."/>
            <person name="Kosarev P."/>
            <person name="Mahmoud A."/>
            <person name="Hajiyev E."/>
            <person name="Babayeva S."/>
            <person name="Izzatullayeva V."/>
            <person name="Mammadov A."/>
            <person name="Mammadov A."/>
            <person name="Sharifova S."/>
            <person name="Ojaghi J."/>
            <person name="Eynullazada K."/>
            <person name="Bayramov B."/>
            <person name="Abdulazimova A."/>
            <person name="Shahmuradov I."/>
        </authorList>
    </citation>
    <scope>NUCLEOTIDE SEQUENCE [LARGE SCALE GENOMIC DNA]</scope>
    <source>
        <strain evidence="4">AG2017</strain>
        <strain evidence="6">cv. AG2017</strain>
        <tissue evidence="4">Leaf</tissue>
    </source>
</reference>
<accession>A0A218W8E9</accession>
<dbReference type="EMBL" id="PGOL01001981">
    <property type="protein sequence ID" value="PKI51945.1"/>
    <property type="molecule type" value="Genomic_DNA"/>
</dbReference>
<dbReference type="Proteomes" id="UP000233551">
    <property type="component" value="Unassembled WGS sequence"/>
</dbReference>
<organism evidence="3 5">
    <name type="scientific">Punica granatum</name>
    <name type="common">Pomegranate</name>
    <dbReference type="NCBI Taxonomy" id="22663"/>
    <lineage>
        <taxon>Eukaryota</taxon>
        <taxon>Viridiplantae</taxon>
        <taxon>Streptophyta</taxon>
        <taxon>Embryophyta</taxon>
        <taxon>Tracheophyta</taxon>
        <taxon>Spermatophyta</taxon>
        <taxon>Magnoliopsida</taxon>
        <taxon>eudicotyledons</taxon>
        <taxon>Gunneridae</taxon>
        <taxon>Pentapetalae</taxon>
        <taxon>rosids</taxon>
        <taxon>malvids</taxon>
        <taxon>Myrtales</taxon>
        <taxon>Lythraceae</taxon>
        <taxon>Punica</taxon>
    </lineage>
</organism>
<evidence type="ECO:0000313" key="5">
    <source>
        <dbReference type="Proteomes" id="UP000197138"/>
    </source>
</evidence>
<proteinExistence type="predicted"/>
<dbReference type="AlphaFoldDB" id="A0A218W8E9"/>
<comment type="caution">
    <text evidence="3">The sequence shown here is derived from an EMBL/GenBank/DDBJ whole genome shotgun (WGS) entry which is preliminary data.</text>
</comment>
<evidence type="ECO:0000313" key="6">
    <source>
        <dbReference type="Proteomes" id="UP000233551"/>
    </source>
</evidence>
<evidence type="ECO:0000313" key="3">
    <source>
        <dbReference type="EMBL" id="OWM68916.1"/>
    </source>
</evidence>
<evidence type="ECO:0000313" key="4">
    <source>
        <dbReference type="EMBL" id="PKI51945.1"/>
    </source>
</evidence>